<comment type="caution">
    <text evidence="3">The sequence shown here is derived from an EMBL/GenBank/DDBJ whole genome shotgun (WGS) entry which is preliminary data.</text>
</comment>
<dbReference type="InterPro" id="IPR018609">
    <property type="entry name" value="Bud13"/>
</dbReference>
<name>A0A8I2YK45_9AGAM</name>
<proteinExistence type="inferred from homology"/>
<feature type="compositionally biased region" description="Basic and acidic residues" evidence="2">
    <location>
        <begin position="71"/>
        <end position="80"/>
    </location>
</feature>
<protein>
    <submittedName>
        <fullName evidence="3">Uncharacterized protein</fullName>
    </submittedName>
</protein>
<dbReference type="GO" id="GO:0003723">
    <property type="term" value="F:RNA binding"/>
    <property type="evidence" value="ECO:0007669"/>
    <property type="project" value="TreeGrafter"/>
</dbReference>
<dbReference type="GO" id="GO:0070274">
    <property type="term" value="C:RES complex"/>
    <property type="evidence" value="ECO:0007669"/>
    <property type="project" value="TreeGrafter"/>
</dbReference>
<sequence>MHAYLAEKYMSGPKAEAIIARTAPQKKKRKAASNATAGPSMFVDEDAGFGDEASRRLREDDMDVAEAAVASDRKGVKGEEESPPPPDDEQPTVVEDQRPFKGGLIRAEELRKQTKSHVKQDEEALEAAQETVYRDASGRKIDMKLARAEAARKKREKEEKDAQKMEWGKGLVQREEREKHRSQLEKNKALPFSRHADDRELN</sequence>
<dbReference type="InterPro" id="IPR051112">
    <property type="entry name" value="CWC26_splicing_factor"/>
</dbReference>
<dbReference type="GO" id="GO:0005684">
    <property type="term" value="C:U2-type spliceosomal complex"/>
    <property type="evidence" value="ECO:0007669"/>
    <property type="project" value="TreeGrafter"/>
</dbReference>
<accession>A0A8I2YK45</accession>
<keyword evidence="4" id="KW-1185">Reference proteome</keyword>
<feature type="compositionally biased region" description="Basic and acidic residues" evidence="2">
    <location>
        <begin position="106"/>
        <end position="122"/>
    </location>
</feature>
<dbReference type="Proteomes" id="UP000683000">
    <property type="component" value="Unassembled WGS sequence"/>
</dbReference>
<dbReference type="AlphaFoldDB" id="A0A8I2YK45"/>
<dbReference type="GO" id="GO:0000398">
    <property type="term" value="P:mRNA splicing, via spliceosome"/>
    <property type="evidence" value="ECO:0007669"/>
    <property type="project" value="TreeGrafter"/>
</dbReference>
<dbReference type="OrthoDB" id="6022at2759"/>
<evidence type="ECO:0000313" key="4">
    <source>
        <dbReference type="Proteomes" id="UP000683000"/>
    </source>
</evidence>
<evidence type="ECO:0000256" key="2">
    <source>
        <dbReference type="SAM" id="MobiDB-lite"/>
    </source>
</evidence>
<evidence type="ECO:0000256" key="1">
    <source>
        <dbReference type="ARBA" id="ARBA00011069"/>
    </source>
</evidence>
<organism evidence="3 4">
    <name type="scientific">Boletus reticuloceps</name>
    <dbReference type="NCBI Taxonomy" id="495285"/>
    <lineage>
        <taxon>Eukaryota</taxon>
        <taxon>Fungi</taxon>
        <taxon>Dikarya</taxon>
        <taxon>Basidiomycota</taxon>
        <taxon>Agaricomycotina</taxon>
        <taxon>Agaricomycetes</taxon>
        <taxon>Agaricomycetidae</taxon>
        <taxon>Boletales</taxon>
        <taxon>Boletineae</taxon>
        <taxon>Boletaceae</taxon>
        <taxon>Boletoideae</taxon>
        <taxon>Boletus</taxon>
    </lineage>
</organism>
<dbReference type="EMBL" id="JAGFBS010000022">
    <property type="protein sequence ID" value="KAG6373364.1"/>
    <property type="molecule type" value="Genomic_DNA"/>
</dbReference>
<dbReference type="Pfam" id="PF09736">
    <property type="entry name" value="Bud13"/>
    <property type="match status" value="1"/>
</dbReference>
<dbReference type="PANTHER" id="PTHR31809">
    <property type="entry name" value="BUD13 HOMOLOG"/>
    <property type="match status" value="1"/>
</dbReference>
<evidence type="ECO:0000313" key="3">
    <source>
        <dbReference type="EMBL" id="KAG6373364.1"/>
    </source>
</evidence>
<comment type="similarity">
    <text evidence="1">Belongs to the CWC26 family.</text>
</comment>
<gene>
    <name evidence="3" type="ORF">JVT61DRAFT_6511</name>
</gene>
<reference evidence="3" key="1">
    <citation type="submission" date="2021-03" db="EMBL/GenBank/DDBJ databases">
        <title>Evolutionary innovations through gain and loss of genes in the ectomycorrhizal Boletales.</title>
        <authorList>
            <person name="Wu G."/>
            <person name="Miyauchi S."/>
            <person name="Morin E."/>
            <person name="Yang Z.-L."/>
            <person name="Xu J."/>
            <person name="Martin F.M."/>
        </authorList>
    </citation>
    <scope>NUCLEOTIDE SEQUENCE</scope>
    <source>
        <strain evidence="3">BR01</strain>
    </source>
</reference>
<dbReference type="PANTHER" id="PTHR31809:SF0">
    <property type="entry name" value="BUD13 HOMOLOG"/>
    <property type="match status" value="1"/>
</dbReference>
<feature type="compositionally biased region" description="Basic and acidic residues" evidence="2">
    <location>
        <begin position="132"/>
        <end position="202"/>
    </location>
</feature>
<feature type="region of interest" description="Disordered" evidence="2">
    <location>
        <begin position="21"/>
        <end position="202"/>
    </location>
</feature>